<keyword evidence="4 7" id="KW-0560">Oxidoreductase</keyword>
<sequence>MNNICVMGTGYVGLVSGTCFAEIGHNVICCDVDDNKIAKLQRGEIPIYEPGLEDMVQSNVKSARLRFTTDIAQSIRESEIIYIAVGTPMSNTGEADLRYVMAVAQTIGQQLNGYKIIVTKSTVPVGTGKKIEQVIREHMKDKSIKFDVVSNPEFLREGTAIGDCLSMERAVIGASNPEAAMAIARLHEPFHTKIFITDVESAEMIKYAANSFLAVKISFINEIANICERVGADVTDIAVGIGLDSRIGDKFLQAGIGYGGSCFPKDTEALKFIAEQNGIEARLIQAAIETNDKQRMVVVDKLMEGLGDISGYKIAILGLAFKPNTDDMRYAPSLTIIPELMKRGAHVVAYDPIAQYEAPKWLPAGVEYVNGVYEAVTDSDAAIILTEWDEIKWMDLHKVMRLMKQPILIDGRNCFSLENMQGLGYYYASIGRKVITAEKVLA</sequence>
<evidence type="ECO:0000313" key="10">
    <source>
        <dbReference type="Proteomes" id="UP001199916"/>
    </source>
</evidence>
<evidence type="ECO:0000256" key="6">
    <source>
        <dbReference type="ARBA" id="ARBA00047473"/>
    </source>
</evidence>
<dbReference type="Proteomes" id="UP001199916">
    <property type="component" value="Unassembled WGS sequence"/>
</dbReference>
<proteinExistence type="inferred from homology"/>
<dbReference type="NCBIfam" id="TIGR03026">
    <property type="entry name" value="NDP-sugDHase"/>
    <property type="match status" value="1"/>
</dbReference>
<comment type="catalytic activity">
    <reaction evidence="6 7">
        <text>UDP-alpha-D-glucose + 2 NAD(+) + H2O = UDP-alpha-D-glucuronate + 2 NADH + 3 H(+)</text>
        <dbReference type="Rhea" id="RHEA:23596"/>
        <dbReference type="ChEBI" id="CHEBI:15377"/>
        <dbReference type="ChEBI" id="CHEBI:15378"/>
        <dbReference type="ChEBI" id="CHEBI:57540"/>
        <dbReference type="ChEBI" id="CHEBI:57945"/>
        <dbReference type="ChEBI" id="CHEBI:58052"/>
        <dbReference type="ChEBI" id="CHEBI:58885"/>
        <dbReference type="EC" id="1.1.1.22"/>
    </reaction>
</comment>
<dbReference type="Pfam" id="PF03720">
    <property type="entry name" value="UDPG_MGDP_dh_C"/>
    <property type="match status" value="1"/>
</dbReference>
<dbReference type="InterPro" id="IPR014027">
    <property type="entry name" value="UDP-Glc/GDP-Man_DH_C"/>
</dbReference>
<dbReference type="PIRSF" id="PIRSF000124">
    <property type="entry name" value="UDPglc_GDPman_dh"/>
    <property type="match status" value="1"/>
</dbReference>
<dbReference type="Pfam" id="PF00984">
    <property type="entry name" value="UDPG_MGDP_dh"/>
    <property type="match status" value="1"/>
</dbReference>
<comment type="caution">
    <text evidence="9">The sequence shown here is derived from an EMBL/GenBank/DDBJ whole genome shotgun (WGS) entry which is preliminary data.</text>
</comment>
<evidence type="ECO:0000313" key="9">
    <source>
        <dbReference type="EMBL" id="MCE5168914.1"/>
    </source>
</evidence>
<evidence type="ECO:0000256" key="1">
    <source>
        <dbReference type="ARBA" id="ARBA00004701"/>
    </source>
</evidence>
<dbReference type="PANTHER" id="PTHR43750">
    <property type="entry name" value="UDP-GLUCOSE 6-DEHYDROGENASE TUAD"/>
    <property type="match status" value="1"/>
</dbReference>
<dbReference type="InterPro" id="IPR028357">
    <property type="entry name" value="UDPglc_DH_bac"/>
</dbReference>
<evidence type="ECO:0000256" key="3">
    <source>
        <dbReference type="ARBA" id="ARBA00012954"/>
    </source>
</evidence>
<reference evidence="9 10" key="1">
    <citation type="submission" date="2021-11" db="EMBL/GenBank/DDBJ databases">
        <title>Draft genome sequence of Paenibacillus profundus YoMME, a new Gram-positive bacteria with exoelectrogenic properties.</title>
        <authorList>
            <person name="Hubenova Y."/>
            <person name="Hubenova E."/>
            <person name="Manasiev Y."/>
            <person name="Peykov S."/>
            <person name="Mitov M."/>
        </authorList>
    </citation>
    <scope>NUCLEOTIDE SEQUENCE [LARGE SCALE GENOMIC DNA]</scope>
    <source>
        <strain evidence="9 10">YoMME</strain>
    </source>
</reference>
<dbReference type="InterPro" id="IPR008927">
    <property type="entry name" value="6-PGluconate_DH-like_C_sf"/>
</dbReference>
<dbReference type="PANTHER" id="PTHR43750:SF3">
    <property type="entry name" value="UDP-GLUCOSE 6-DEHYDROGENASE TUAD"/>
    <property type="match status" value="1"/>
</dbReference>
<keyword evidence="5 7" id="KW-0520">NAD</keyword>
<evidence type="ECO:0000256" key="7">
    <source>
        <dbReference type="PIRNR" id="PIRNR000124"/>
    </source>
</evidence>
<accession>A0ABS8YCH1</accession>
<evidence type="ECO:0000256" key="5">
    <source>
        <dbReference type="ARBA" id="ARBA00023027"/>
    </source>
</evidence>
<gene>
    <name evidence="9" type="ORF">LQV63_06285</name>
</gene>
<dbReference type="NCBIfam" id="NF047673">
    <property type="entry name" value="TeichurnBiosyTuaD"/>
    <property type="match status" value="1"/>
</dbReference>
<feature type="domain" description="UDP-glucose/GDP-mannose dehydrogenase C-terminal" evidence="8">
    <location>
        <begin position="315"/>
        <end position="417"/>
    </location>
</feature>
<dbReference type="SUPFAM" id="SSF52413">
    <property type="entry name" value="UDP-glucose/GDP-mannose dehydrogenase C-terminal domain"/>
    <property type="match status" value="1"/>
</dbReference>
<dbReference type="InterPro" id="IPR001732">
    <property type="entry name" value="UDP-Glc/GDP-Man_DH_N"/>
</dbReference>
<organism evidence="9 10">
    <name type="scientific">Paenibacillus profundus</name>
    <dbReference type="NCBI Taxonomy" id="1173085"/>
    <lineage>
        <taxon>Bacteria</taxon>
        <taxon>Bacillati</taxon>
        <taxon>Bacillota</taxon>
        <taxon>Bacilli</taxon>
        <taxon>Bacillales</taxon>
        <taxon>Paenibacillaceae</taxon>
        <taxon>Paenibacillus</taxon>
    </lineage>
</organism>
<evidence type="ECO:0000256" key="2">
    <source>
        <dbReference type="ARBA" id="ARBA00006601"/>
    </source>
</evidence>
<comment type="pathway">
    <text evidence="1">Nucleotide-sugar biosynthesis; UDP-alpha-D-glucuronate biosynthesis; UDP-alpha-D-glucuronate from UDP-alpha-D-glucose: step 1/1.</text>
</comment>
<dbReference type="InterPro" id="IPR036220">
    <property type="entry name" value="UDP-Glc/GDP-Man_DH_C_sf"/>
</dbReference>
<protein>
    <recommendedName>
        <fullName evidence="3 7">UDP-glucose 6-dehydrogenase</fullName>
        <ecNumber evidence="3 7">1.1.1.22</ecNumber>
    </recommendedName>
</protein>
<dbReference type="InterPro" id="IPR017476">
    <property type="entry name" value="UDP-Glc/GDP-Man"/>
</dbReference>
<dbReference type="EMBL" id="JAJNBZ010000003">
    <property type="protein sequence ID" value="MCE5168914.1"/>
    <property type="molecule type" value="Genomic_DNA"/>
</dbReference>
<comment type="similarity">
    <text evidence="2 7">Belongs to the UDP-glucose/GDP-mannose dehydrogenase family.</text>
</comment>
<dbReference type="PIRSF" id="PIRSF500134">
    <property type="entry name" value="UDPglc_DH_bac"/>
    <property type="match status" value="1"/>
</dbReference>
<dbReference type="SUPFAM" id="SSF48179">
    <property type="entry name" value="6-phosphogluconate dehydrogenase C-terminal domain-like"/>
    <property type="match status" value="1"/>
</dbReference>
<keyword evidence="10" id="KW-1185">Reference proteome</keyword>
<dbReference type="InterPro" id="IPR014026">
    <property type="entry name" value="UDP-Glc/GDP-Man_DH_dimer"/>
</dbReference>
<dbReference type="Gene3D" id="1.20.5.100">
    <property type="entry name" value="Cytochrome c1, transmembrane anchor, C-terminal"/>
    <property type="match status" value="1"/>
</dbReference>
<dbReference type="Pfam" id="PF03721">
    <property type="entry name" value="UDPG_MGDP_dh_N"/>
    <property type="match status" value="1"/>
</dbReference>
<dbReference type="RefSeq" id="WP_233696052.1">
    <property type="nucleotide sequence ID" value="NZ_JAJNBZ010000003.1"/>
</dbReference>
<dbReference type="Gene3D" id="3.40.50.720">
    <property type="entry name" value="NAD(P)-binding Rossmann-like Domain"/>
    <property type="match status" value="2"/>
</dbReference>
<dbReference type="EC" id="1.1.1.22" evidence="3 7"/>
<evidence type="ECO:0000259" key="8">
    <source>
        <dbReference type="SMART" id="SM00984"/>
    </source>
</evidence>
<dbReference type="SUPFAM" id="SSF51735">
    <property type="entry name" value="NAD(P)-binding Rossmann-fold domains"/>
    <property type="match status" value="1"/>
</dbReference>
<dbReference type="SMART" id="SM00984">
    <property type="entry name" value="UDPG_MGDP_dh_C"/>
    <property type="match status" value="1"/>
</dbReference>
<dbReference type="InterPro" id="IPR036291">
    <property type="entry name" value="NAD(P)-bd_dom_sf"/>
</dbReference>
<name>A0ABS8YCH1_9BACL</name>
<evidence type="ECO:0000256" key="4">
    <source>
        <dbReference type="ARBA" id="ARBA00023002"/>
    </source>
</evidence>